<evidence type="ECO:0000256" key="6">
    <source>
        <dbReference type="SAM" id="MobiDB-lite"/>
    </source>
</evidence>
<keyword evidence="5" id="KW-0067">ATP-binding</keyword>
<evidence type="ECO:0000256" key="2">
    <source>
        <dbReference type="ARBA" id="ARBA00022679"/>
    </source>
</evidence>
<evidence type="ECO:0000256" key="3">
    <source>
        <dbReference type="ARBA" id="ARBA00022741"/>
    </source>
</evidence>
<organism evidence="8 9">
    <name type="scientific">Cyclospora cayetanensis</name>
    <dbReference type="NCBI Taxonomy" id="88456"/>
    <lineage>
        <taxon>Eukaryota</taxon>
        <taxon>Sar</taxon>
        <taxon>Alveolata</taxon>
        <taxon>Apicomplexa</taxon>
        <taxon>Conoidasida</taxon>
        <taxon>Coccidia</taxon>
        <taxon>Eucoccidiorida</taxon>
        <taxon>Eimeriorina</taxon>
        <taxon>Eimeriidae</taxon>
        <taxon>Cyclospora</taxon>
    </lineage>
</organism>
<dbReference type="PROSITE" id="PS00108">
    <property type="entry name" value="PROTEIN_KINASE_ST"/>
    <property type="match status" value="1"/>
</dbReference>
<keyword evidence="2" id="KW-0808">Transferase</keyword>
<dbReference type="PANTHER" id="PTHR24349">
    <property type="entry name" value="SERINE/THREONINE-PROTEIN KINASE"/>
    <property type="match status" value="1"/>
</dbReference>
<dbReference type="PROSITE" id="PS50011">
    <property type="entry name" value="PROTEIN_KINASE_DOM"/>
    <property type="match status" value="1"/>
</dbReference>
<keyword evidence="1" id="KW-0723">Serine/threonine-protein kinase</keyword>
<keyword evidence="4" id="KW-0418">Kinase</keyword>
<evidence type="ECO:0000313" key="8">
    <source>
        <dbReference type="Proteomes" id="UP000515125"/>
    </source>
</evidence>
<dbReference type="Gene3D" id="1.10.510.10">
    <property type="entry name" value="Transferase(Phosphotransferase) domain 1"/>
    <property type="match status" value="2"/>
</dbReference>
<evidence type="ECO:0000259" key="7">
    <source>
        <dbReference type="PROSITE" id="PS50011"/>
    </source>
</evidence>
<dbReference type="OrthoDB" id="354678at2759"/>
<proteinExistence type="predicted"/>
<dbReference type="InterPro" id="IPR008271">
    <property type="entry name" value="Ser/Thr_kinase_AS"/>
</dbReference>
<protein>
    <submittedName>
        <fullName evidence="9">Uncharacterized protein LOC34619666</fullName>
    </submittedName>
</protein>
<feature type="compositionally biased region" description="Low complexity" evidence="6">
    <location>
        <begin position="196"/>
        <end position="206"/>
    </location>
</feature>
<dbReference type="GO" id="GO:0004674">
    <property type="term" value="F:protein serine/threonine kinase activity"/>
    <property type="evidence" value="ECO:0007669"/>
    <property type="project" value="UniProtKB-KW"/>
</dbReference>
<dbReference type="SUPFAM" id="SSF56112">
    <property type="entry name" value="Protein kinase-like (PK-like)"/>
    <property type="match status" value="1"/>
</dbReference>
<gene>
    <name evidence="9" type="primary">LOC34619666</name>
</gene>
<dbReference type="InterPro" id="IPR050205">
    <property type="entry name" value="CDPK_Ser/Thr_kinases"/>
</dbReference>
<name>A0A6P6RS46_9EIME</name>
<evidence type="ECO:0000313" key="9">
    <source>
        <dbReference type="RefSeq" id="XP_026189925.1"/>
    </source>
</evidence>
<dbReference type="Proteomes" id="UP000515125">
    <property type="component" value="Unplaced"/>
</dbReference>
<accession>A0A6P6RS46</accession>
<feature type="domain" description="Protein kinase" evidence="7">
    <location>
        <begin position="48"/>
        <end position="544"/>
    </location>
</feature>
<dbReference type="RefSeq" id="XP_026189925.1">
    <property type="nucleotide sequence ID" value="XM_026334140.1"/>
</dbReference>
<keyword evidence="8" id="KW-1185">Reference proteome</keyword>
<keyword evidence="3" id="KW-0547">Nucleotide-binding</keyword>
<dbReference type="GeneID" id="34619666"/>
<evidence type="ECO:0000256" key="5">
    <source>
        <dbReference type="ARBA" id="ARBA00022840"/>
    </source>
</evidence>
<reference evidence="9" key="1">
    <citation type="submission" date="2025-08" db="UniProtKB">
        <authorList>
            <consortium name="RefSeq"/>
        </authorList>
    </citation>
    <scope>IDENTIFICATION</scope>
</reference>
<dbReference type="SMART" id="SM00220">
    <property type="entry name" value="S_TKc"/>
    <property type="match status" value="1"/>
</dbReference>
<dbReference type="AlphaFoldDB" id="A0A6P6RS46"/>
<evidence type="ECO:0000256" key="1">
    <source>
        <dbReference type="ARBA" id="ARBA00022527"/>
    </source>
</evidence>
<feature type="region of interest" description="Disordered" evidence="6">
    <location>
        <begin position="188"/>
        <end position="207"/>
    </location>
</feature>
<dbReference type="GO" id="GO:0005524">
    <property type="term" value="F:ATP binding"/>
    <property type="evidence" value="ECO:0007669"/>
    <property type="project" value="UniProtKB-KW"/>
</dbReference>
<sequence>MGDAESASLDADAHIPGRSHGETCIAKAAATQQRVLCIPLPCGAFVTVHFSTVLGKGSYGIVYAGSVDRSTCRHTSEGAGIIRGLHSELAGPPKAAAAESCSKSSAKPPQACQYCFSHRTRQVAVKALRHSSEKQQQFSLHRFKVLQLIRLHQLLAGRQEEPADAEGKRIRAPLSSISVDGNEAAASASSQKTNISSGSSSLSPSPIKDTEKTAAIVAAAADAANGLLIATATPVFEAHENGPCSCCSFLPFPRFTSLHLLQVFGVYACSRVPRNYLVMEKLSGPTLFGYLCSKYAHVLPKEWEACQIVMPILKGLCCIHEAGLIHGDIKLENIMFRFGVPHPSTLTLVDLDGLTPLPQAAARAAEAYSVAAAAIVEQQGTAQRLRVGKTHSVSGPMGEWTSASLEAVTVTTASDEAFGVSHPLLSSLLTGEASSLEGLCCTPQYLPLEVVREKKLSLFADLHAVGCICYLLMEGCFPHERVNLNCEGILSSGQLCQKLSRDVRYPRIKQQYSPVCEDFMRKLLSSDSKYRFLTAAEVLQHPWISFAQGLQTPQELQEEKQLLRSVLAAAGAAAEQAFKTAKKAEESILKQLGAEACAAAAGAAVARAAQIGAEAALHATAVAAAKKALADRKAYQAAAAAAAAPARAEKMRAEQAAEESAAAVVAVADCHAEGGLEAMEDGLQLLLTPKAGSLREHGEGFLVNSHKVAYRGARWQLGVSAELKPAPAAVSDGCGNFCQFTADAQKLPKVVGEQDAVCRRVQIAGTALILPLPRIRGQFFGIQKGQQRRGSRAGDAGGAAACGSLTAGSSAFVLMDQQQRAFAKAKAVDAAARPSITGAARSM</sequence>
<dbReference type="InterPro" id="IPR011009">
    <property type="entry name" value="Kinase-like_dom_sf"/>
</dbReference>
<dbReference type="InterPro" id="IPR000719">
    <property type="entry name" value="Prot_kinase_dom"/>
</dbReference>
<evidence type="ECO:0000256" key="4">
    <source>
        <dbReference type="ARBA" id="ARBA00022777"/>
    </source>
</evidence>
<feature type="non-terminal residue" evidence="9">
    <location>
        <position position="843"/>
    </location>
</feature>
<dbReference type="Pfam" id="PF00069">
    <property type="entry name" value="Pkinase"/>
    <property type="match status" value="2"/>
</dbReference>